<keyword evidence="1" id="KW-0413">Isomerase</keyword>
<dbReference type="OrthoDB" id="8640486at2"/>
<reference evidence="1 2" key="1">
    <citation type="submission" date="2018-09" db="EMBL/GenBank/DDBJ databases">
        <authorList>
            <person name="Zhu H."/>
        </authorList>
    </citation>
    <scope>NUCLEOTIDE SEQUENCE [LARGE SCALE GENOMIC DNA]</scope>
    <source>
        <strain evidence="1 2">K1S02-61</strain>
    </source>
</reference>
<evidence type="ECO:0000313" key="2">
    <source>
        <dbReference type="Proteomes" id="UP000284006"/>
    </source>
</evidence>
<dbReference type="InterPro" id="IPR001753">
    <property type="entry name" value="Enoyl-CoA_hydra/iso"/>
</dbReference>
<organism evidence="1 2">
    <name type="scientific">Massilia cavernae</name>
    <dbReference type="NCBI Taxonomy" id="2320864"/>
    <lineage>
        <taxon>Bacteria</taxon>
        <taxon>Pseudomonadati</taxon>
        <taxon>Pseudomonadota</taxon>
        <taxon>Betaproteobacteria</taxon>
        <taxon>Burkholderiales</taxon>
        <taxon>Oxalobacteraceae</taxon>
        <taxon>Telluria group</taxon>
        <taxon>Massilia</taxon>
    </lineage>
</organism>
<dbReference type="PANTHER" id="PTHR11941:SF54">
    <property type="entry name" value="ENOYL-COA HYDRATASE, MITOCHONDRIAL"/>
    <property type="match status" value="1"/>
</dbReference>
<dbReference type="GO" id="GO:0016853">
    <property type="term" value="F:isomerase activity"/>
    <property type="evidence" value="ECO:0007669"/>
    <property type="project" value="UniProtKB-KW"/>
</dbReference>
<protein>
    <submittedName>
        <fullName evidence="1">Enoyl-CoA hydratase/isomerase family protein</fullName>
    </submittedName>
</protein>
<dbReference type="CDD" id="cd06558">
    <property type="entry name" value="crotonase-like"/>
    <property type="match status" value="1"/>
</dbReference>
<accession>A0A418Y0P6</accession>
<dbReference type="GO" id="GO:0006635">
    <property type="term" value="P:fatty acid beta-oxidation"/>
    <property type="evidence" value="ECO:0007669"/>
    <property type="project" value="TreeGrafter"/>
</dbReference>
<sequence length="276" mass="29140">MSASPLLFEGVRLTLAREGSSAIVSLFNPPHGYFDAQSERELLQALDLIDGEDGLRTVILTGREPGVFVRHYDVGVLERIGRTMQERGLAFSPEAPPPESGFHRCAARLEAGSWITIAAIGGWCMGGGMELALACKLRYAQAGDYLLGLPEVQLGIIPGGGGTQKLGRAVGHTRALEMLLLGTCVGPNEAARIGLVHAVVPDALAHARAVARTLDGRSPEALRHIVSLHAMAGQADAAAGMAAERGAFSQLVVRPFALEAMADFNGGRRSFPEADQ</sequence>
<dbReference type="PANTHER" id="PTHR11941">
    <property type="entry name" value="ENOYL-COA HYDRATASE-RELATED"/>
    <property type="match status" value="1"/>
</dbReference>
<keyword evidence="2" id="KW-1185">Reference proteome</keyword>
<dbReference type="SUPFAM" id="SSF52096">
    <property type="entry name" value="ClpP/crotonase"/>
    <property type="match status" value="1"/>
</dbReference>
<dbReference type="Proteomes" id="UP000284006">
    <property type="component" value="Unassembled WGS sequence"/>
</dbReference>
<dbReference type="Pfam" id="PF00378">
    <property type="entry name" value="ECH_1"/>
    <property type="match status" value="1"/>
</dbReference>
<name>A0A418Y0P6_9BURK</name>
<dbReference type="Gene3D" id="3.90.226.10">
    <property type="entry name" value="2-enoyl-CoA Hydratase, Chain A, domain 1"/>
    <property type="match status" value="1"/>
</dbReference>
<comment type="caution">
    <text evidence="1">The sequence shown here is derived from an EMBL/GenBank/DDBJ whole genome shotgun (WGS) entry which is preliminary data.</text>
</comment>
<dbReference type="InterPro" id="IPR029045">
    <property type="entry name" value="ClpP/crotonase-like_dom_sf"/>
</dbReference>
<proteinExistence type="predicted"/>
<dbReference type="EMBL" id="QYUP01000092">
    <property type="protein sequence ID" value="RJG18842.1"/>
    <property type="molecule type" value="Genomic_DNA"/>
</dbReference>
<dbReference type="AlphaFoldDB" id="A0A418Y0P6"/>
<dbReference type="RefSeq" id="WP_119810571.1">
    <property type="nucleotide sequence ID" value="NZ_QYUP01000092.1"/>
</dbReference>
<evidence type="ECO:0000313" key="1">
    <source>
        <dbReference type="EMBL" id="RJG18842.1"/>
    </source>
</evidence>
<gene>
    <name evidence="1" type="ORF">D3872_09655</name>
</gene>